<dbReference type="EMBL" id="KE148146">
    <property type="protein sequence ID" value="EPE10376.1"/>
    <property type="molecule type" value="Genomic_DNA"/>
</dbReference>
<feature type="region of interest" description="Disordered" evidence="5">
    <location>
        <begin position="79"/>
        <end position="171"/>
    </location>
</feature>
<name>S3CE79_OPHP1</name>
<dbReference type="GO" id="GO:0090575">
    <property type="term" value="C:RNA polymerase II transcription regulator complex"/>
    <property type="evidence" value="ECO:0007669"/>
    <property type="project" value="TreeGrafter"/>
</dbReference>
<accession>S3CE79</accession>
<evidence type="ECO:0000313" key="8">
    <source>
        <dbReference type="Proteomes" id="UP000016923"/>
    </source>
</evidence>
<dbReference type="eggNOG" id="ENOG502RPD7">
    <property type="taxonomic scope" value="Eukaryota"/>
</dbReference>
<dbReference type="PROSITE" id="PS50217">
    <property type="entry name" value="BZIP"/>
    <property type="match status" value="1"/>
</dbReference>
<feature type="compositionally biased region" description="Polar residues" evidence="5">
    <location>
        <begin position="320"/>
        <end position="339"/>
    </location>
</feature>
<keyword evidence="3" id="KW-0539">Nucleus</keyword>
<evidence type="ECO:0000256" key="5">
    <source>
        <dbReference type="SAM" id="MobiDB-lite"/>
    </source>
</evidence>
<dbReference type="OMA" id="LNMACGN"/>
<dbReference type="Gene3D" id="1.20.5.170">
    <property type="match status" value="1"/>
</dbReference>
<dbReference type="SUPFAM" id="SSF111430">
    <property type="entry name" value="YAP1 redox domain"/>
    <property type="match status" value="1"/>
</dbReference>
<dbReference type="PANTHER" id="PTHR40621">
    <property type="entry name" value="TRANSCRIPTION FACTOR KAPC-RELATED"/>
    <property type="match status" value="1"/>
</dbReference>
<dbReference type="SUPFAM" id="SSF57959">
    <property type="entry name" value="Leucine zipper domain"/>
    <property type="match status" value="1"/>
</dbReference>
<evidence type="ECO:0000256" key="2">
    <source>
        <dbReference type="ARBA" id="ARBA00004496"/>
    </source>
</evidence>
<feature type="compositionally biased region" description="Polar residues" evidence="5">
    <location>
        <begin position="364"/>
        <end position="375"/>
    </location>
</feature>
<dbReference type="Pfam" id="PF00170">
    <property type="entry name" value="bZIP_1"/>
    <property type="match status" value="1"/>
</dbReference>
<gene>
    <name evidence="7" type="ORF">F503_05471</name>
</gene>
<dbReference type="STRING" id="1262450.S3CE79"/>
<feature type="compositionally biased region" description="Basic and acidic residues" evidence="5">
    <location>
        <begin position="307"/>
        <end position="319"/>
    </location>
</feature>
<comment type="similarity">
    <text evidence="4">Belongs to the bZIP family. YAP subfamily.</text>
</comment>
<comment type="subcellular location">
    <subcellularLocation>
        <location evidence="2">Cytoplasm</location>
    </subcellularLocation>
    <subcellularLocation>
        <location evidence="1">Nucleus</location>
    </subcellularLocation>
</comment>
<dbReference type="InterPro" id="IPR046347">
    <property type="entry name" value="bZIP_sf"/>
</dbReference>
<dbReference type="Gene3D" id="1.10.238.100">
    <property type="entry name" value="YAP1 redox domain. Chain B"/>
    <property type="match status" value="1"/>
</dbReference>
<proteinExistence type="inferred from homology"/>
<keyword evidence="8" id="KW-1185">Reference proteome</keyword>
<dbReference type="CDD" id="cd14688">
    <property type="entry name" value="bZIP_YAP"/>
    <property type="match status" value="1"/>
</dbReference>
<dbReference type="GO" id="GO:0001228">
    <property type="term" value="F:DNA-binding transcription activator activity, RNA polymerase II-specific"/>
    <property type="evidence" value="ECO:0007669"/>
    <property type="project" value="TreeGrafter"/>
</dbReference>
<dbReference type="SMART" id="SM00338">
    <property type="entry name" value="BRLZ"/>
    <property type="match status" value="1"/>
</dbReference>
<feature type="compositionally biased region" description="Polar residues" evidence="5">
    <location>
        <begin position="279"/>
        <end position="305"/>
    </location>
</feature>
<dbReference type="VEuPathDB" id="FungiDB:F503_05471"/>
<evidence type="ECO:0000256" key="1">
    <source>
        <dbReference type="ARBA" id="ARBA00004123"/>
    </source>
</evidence>
<feature type="compositionally biased region" description="Basic and acidic residues" evidence="5">
    <location>
        <begin position="124"/>
        <end position="136"/>
    </location>
</feature>
<dbReference type="HOGENOM" id="CLU_011807_0_0_1"/>
<dbReference type="FunFam" id="1.20.5.170:FF:000067">
    <property type="entry name" value="BZIP transcription factor"/>
    <property type="match status" value="1"/>
</dbReference>
<protein>
    <submittedName>
        <fullName evidence="7">Transcription factor pap1</fullName>
    </submittedName>
</protein>
<dbReference type="PANTHER" id="PTHR40621:SF6">
    <property type="entry name" value="AP-1-LIKE TRANSCRIPTION FACTOR YAP1-RELATED"/>
    <property type="match status" value="1"/>
</dbReference>
<dbReference type="AlphaFoldDB" id="S3CE79"/>
<dbReference type="InterPro" id="IPR013910">
    <property type="entry name" value="TF_PAP1"/>
</dbReference>
<evidence type="ECO:0000256" key="3">
    <source>
        <dbReference type="ARBA" id="ARBA00023242"/>
    </source>
</evidence>
<sequence>MSSNPNFLLTPQQQELLFAALNANRPPTSPSTLTVSPTAVTTAAPAAKPAAITSSLDDSSFLDYDYSFEGDTSLDFSLNEADQSNFIEDPAEGDDTKTESAPSNDGNDSPDKRSHPDDDDDETNASKRRESTEKVAKKPGRKPLTSEPISKRKAQNRAAQRAFRERKEKHLKDLEDKVAELEKASEAANSENDVLRAQVDKMTVELNEYKKRMTLMSKSRPNITQTGHQVFGNPIFSNINDVNFQFEFPKFGQLPGPGNNPSSAVNGNAHLATAKRLSSLDTMTSPSTDLPGLSTASASVVNSPAEQHYKKSPPKDDLSKLSNAFTPPMNNGNITNTTRGSLDSGSTSSPSASSHSNTAPSSSCGTSPEPYTQSPLGFKPVDTLTTIGEEPATIVNMATTANQDFSHFSNVDINDMSWLNNQSNFRFDPQLFGDYREPQENVLSSGGFDDSFFNDALDVDFTTPFNTALSPIGGQKSSLIAQIDAAKEGEFSSSSLTAPGAQSVEATISGQLLTCNKIWEHLQNCPKVQNGDFDLDGLCSDLQKKAKCSGSGAVVDEADFKTVMKKYLDKDQDVDSDCSKNFIAGITGTKA</sequence>
<dbReference type="GO" id="GO:0034599">
    <property type="term" value="P:cellular response to oxidative stress"/>
    <property type="evidence" value="ECO:0007669"/>
    <property type="project" value="UniProtKB-ARBA"/>
</dbReference>
<feature type="compositionally biased region" description="Low complexity" evidence="5">
    <location>
        <begin position="340"/>
        <end position="363"/>
    </location>
</feature>
<evidence type="ECO:0000313" key="7">
    <source>
        <dbReference type="EMBL" id="EPE10376.1"/>
    </source>
</evidence>
<dbReference type="InterPro" id="IPR050936">
    <property type="entry name" value="AP-1-like"/>
</dbReference>
<evidence type="ECO:0000259" key="6">
    <source>
        <dbReference type="PROSITE" id="PS50217"/>
    </source>
</evidence>
<feature type="domain" description="BZIP" evidence="6">
    <location>
        <begin position="146"/>
        <end position="209"/>
    </location>
</feature>
<evidence type="ECO:0000256" key="4">
    <source>
        <dbReference type="ARBA" id="ARBA00038132"/>
    </source>
</evidence>
<reference evidence="7 8" key="1">
    <citation type="journal article" date="2013" name="BMC Genomics">
        <title>The genome and transcriptome of the pine saprophyte Ophiostoma piceae, and a comparison with the bark beetle-associated pine pathogen Grosmannia clavigera.</title>
        <authorList>
            <person name="Haridas S."/>
            <person name="Wang Y."/>
            <person name="Lim L."/>
            <person name="Massoumi Alamouti S."/>
            <person name="Jackman S."/>
            <person name="Docking R."/>
            <person name="Robertson G."/>
            <person name="Birol I."/>
            <person name="Bohlmann J."/>
            <person name="Breuil C."/>
        </authorList>
    </citation>
    <scope>NUCLEOTIDE SEQUENCE [LARGE SCALE GENOMIC DNA]</scope>
    <source>
        <strain evidence="7 8">UAMH 11346</strain>
    </source>
</reference>
<dbReference type="PROSITE" id="PS00036">
    <property type="entry name" value="BZIP_BASIC"/>
    <property type="match status" value="1"/>
</dbReference>
<dbReference type="InterPro" id="IPR023167">
    <property type="entry name" value="Yap1_redox_dom_sf"/>
</dbReference>
<feature type="region of interest" description="Disordered" evidence="5">
    <location>
        <begin position="279"/>
        <end position="382"/>
    </location>
</feature>
<dbReference type="InterPro" id="IPR004827">
    <property type="entry name" value="bZIP"/>
</dbReference>
<dbReference type="GO" id="GO:0000976">
    <property type="term" value="F:transcription cis-regulatory region binding"/>
    <property type="evidence" value="ECO:0007669"/>
    <property type="project" value="InterPro"/>
</dbReference>
<organism evidence="7 8">
    <name type="scientific">Ophiostoma piceae (strain UAMH 11346)</name>
    <name type="common">Sap stain fungus</name>
    <dbReference type="NCBI Taxonomy" id="1262450"/>
    <lineage>
        <taxon>Eukaryota</taxon>
        <taxon>Fungi</taxon>
        <taxon>Dikarya</taxon>
        <taxon>Ascomycota</taxon>
        <taxon>Pezizomycotina</taxon>
        <taxon>Sordariomycetes</taxon>
        <taxon>Sordariomycetidae</taxon>
        <taxon>Ophiostomatales</taxon>
        <taxon>Ophiostomataceae</taxon>
        <taxon>Ophiostoma</taxon>
    </lineage>
</organism>
<dbReference type="Pfam" id="PF08601">
    <property type="entry name" value="PAP1"/>
    <property type="match status" value="2"/>
</dbReference>
<dbReference type="OrthoDB" id="5380163at2759"/>
<dbReference type="Proteomes" id="UP000016923">
    <property type="component" value="Unassembled WGS sequence"/>
</dbReference>
<dbReference type="GO" id="GO:0005737">
    <property type="term" value="C:cytoplasm"/>
    <property type="evidence" value="ECO:0007669"/>
    <property type="project" value="UniProtKB-SubCell"/>
</dbReference>
<feature type="compositionally biased region" description="Basic and acidic residues" evidence="5">
    <location>
        <begin position="162"/>
        <end position="171"/>
    </location>
</feature>